<accession>A0A2P5DND8</accession>
<protein>
    <submittedName>
        <fullName evidence="1">Uncharacterized protein</fullName>
    </submittedName>
</protein>
<reference evidence="2" key="1">
    <citation type="submission" date="2016-06" db="EMBL/GenBank/DDBJ databases">
        <title>Parallel loss of symbiosis genes in relatives of nitrogen-fixing non-legume Parasponia.</title>
        <authorList>
            <person name="Van Velzen R."/>
            <person name="Holmer R."/>
            <person name="Bu F."/>
            <person name="Rutten L."/>
            <person name="Van Zeijl A."/>
            <person name="Liu W."/>
            <person name="Santuari L."/>
            <person name="Cao Q."/>
            <person name="Sharma T."/>
            <person name="Shen D."/>
            <person name="Roswanjaya Y."/>
            <person name="Wardhani T."/>
            <person name="Kalhor M.S."/>
            <person name="Jansen J."/>
            <person name="Van den Hoogen J."/>
            <person name="Gungor B."/>
            <person name="Hartog M."/>
            <person name="Hontelez J."/>
            <person name="Verver J."/>
            <person name="Yang W.-C."/>
            <person name="Schijlen E."/>
            <person name="Repin R."/>
            <person name="Schilthuizen M."/>
            <person name="Schranz E."/>
            <person name="Heidstra R."/>
            <person name="Miyata K."/>
            <person name="Fedorova E."/>
            <person name="Kohlen W."/>
            <person name="Bisseling T."/>
            <person name="Smit S."/>
            <person name="Geurts R."/>
        </authorList>
    </citation>
    <scope>NUCLEOTIDE SEQUENCE [LARGE SCALE GENOMIC DNA]</scope>
    <source>
        <strain evidence="2">cv. WU1-14</strain>
    </source>
</reference>
<organism evidence="1 2">
    <name type="scientific">Parasponia andersonii</name>
    <name type="common">Sponia andersonii</name>
    <dbReference type="NCBI Taxonomy" id="3476"/>
    <lineage>
        <taxon>Eukaryota</taxon>
        <taxon>Viridiplantae</taxon>
        <taxon>Streptophyta</taxon>
        <taxon>Embryophyta</taxon>
        <taxon>Tracheophyta</taxon>
        <taxon>Spermatophyta</taxon>
        <taxon>Magnoliopsida</taxon>
        <taxon>eudicotyledons</taxon>
        <taxon>Gunneridae</taxon>
        <taxon>Pentapetalae</taxon>
        <taxon>rosids</taxon>
        <taxon>fabids</taxon>
        <taxon>Rosales</taxon>
        <taxon>Cannabaceae</taxon>
        <taxon>Parasponia</taxon>
    </lineage>
</organism>
<gene>
    <name evidence="1" type="ORF">PanWU01x14_048530</name>
</gene>
<dbReference type="EMBL" id="JXTB01000027">
    <property type="protein sequence ID" value="PON74794.1"/>
    <property type="molecule type" value="Genomic_DNA"/>
</dbReference>
<name>A0A2P5DND8_PARAD</name>
<proteinExistence type="predicted"/>
<dbReference type="Proteomes" id="UP000237105">
    <property type="component" value="Unassembled WGS sequence"/>
</dbReference>
<evidence type="ECO:0000313" key="1">
    <source>
        <dbReference type="EMBL" id="PON74794.1"/>
    </source>
</evidence>
<evidence type="ECO:0000313" key="2">
    <source>
        <dbReference type="Proteomes" id="UP000237105"/>
    </source>
</evidence>
<comment type="caution">
    <text evidence="1">The sequence shown here is derived from an EMBL/GenBank/DDBJ whole genome shotgun (WGS) entry which is preliminary data.</text>
</comment>
<dbReference type="AlphaFoldDB" id="A0A2P5DND8"/>
<keyword evidence="2" id="KW-1185">Reference proteome</keyword>
<sequence>MSSTLISYYMMVHKKRMKVDRIRMKRGNDQNALEPNITFNKLLDRIYRSIEIDHSCFDVELSYKPKTTIDIALITVKNDRDVMVFICWQKKDNIPLCMTLVRKFENIVF</sequence>
<dbReference type="OrthoDB" id="10398087at2759"/>